<dbReference type="PANTHER" id="PTHR12792">
    <property type="entry name" value="EXTRA SPINDLE POLES 1-RELATED"/>
    <property type="match status" value="1"/>
</dbReference>
<feature type="region of interest" description="Disordered" evidence="5">
    <location>
        <begin position="1216"/>
        <end position="1278"/>
    </location>
</feature>
<accession>A0A7R5K404</accession>
<dbReference type="GO" id="GO:0005634">
    <property type="term" value="C:nucleus"/>
    <property type="evidence" value="ECO:0007669"/>
    <property type="project" value="InterPro"/>
</dbReference>
<reference evidence="8" key="1">
    <citation type="submission" date="2025-08" db="UniProtKB">
        <authorList>
            <consortium name="RefSeq"/>
        </authorList>
    </citation>
    <scope>IDENTIFICATION</scope>
    <source>
        <tissue evidence="8">Muscle</tissue>
    </source>
</reference>
<feature type="region of interest" description="Disordered" evidence="5">
    <location>
        <begin position="1774"/>
        <end position="1798"/>
    </location>
</feature>
<evidence type="ECO:0000256" key="4">
    <source>
        <dbReference type="ARBA" id="ARBA00022829"/>
    </source>
</evidence>
<dbReference type="GO" id="GO:0005737">
    <property type="term" value="C:cytoplasm"/>
    <property type="evidence" value="ECO:0007669"/>
    <property type="project" value="TreeGrafter"/>
</dbReference>
<feature type="compositionally biased region" description="Basic and acidic residues" evidence="5">
    <location>
        <begin position="1383"/>
        <end position="1393"/>
    </location>
</feature>
<feature type="compositionally biased region" description="Basic and acidic residues" evidence="5">
    <location>
        <begin position="1216"/>
        <end position="1237"/>
    </location>
</feature>
<dbReference type="GO" id="GO:0004197">
    <property type="term" value="F:cysteine-type endopeptidase activity"/>
    <property type="evidence" value="ECO:0007669"/>
    <property type="project" value="InterPro"/>
</dbReference>
<gene>
    <name evidence="8" type="primary">ESPL1</name>
</gene>
<feature type="compositionally biased region" description="Pro residues" evidence="5">
    <location>
        <begin position="1077"/>
        <end position="1087"/>
    </location>
</feature>
<proteinExistence type="predicted"/>
<dbReference type="InterPro" id="IPR005314">
    <property type="entry name" value="Peptidase_C50"/>
</dbReference>
<feature type="region of interest" description="Disordered" evidence="5">
    <location>
        <begin position="16"/>
        <end position="35"/>
    </location>
</feature>
<feature type="compositionally biased region" description="Low complexity" evidence="5">
    <location>
        <begin position="1541"/>
        <end position="1551"/>
    </location>
</feature>
<keyword evidence="3" id="KW-0378">Hydrolase</keyword>
<sequence length="2254" mass="247507">MDGKEKGDNIEERLEKLRESLQIPPGAPPPSRQQRLQTCDRVLRSCVEQLGREGPPSFGPPLMALAQEAARGYLSVVPNPPDLYLEKILFHLLRNAVNSRWRTGNSCWAAAELLRERLRTYTPLQDPPKDFTTVTYNTFCVLWKGAAALAGPDRPREEGRSLFSAQIRALRFLLLLEQDGGSLPPLQPPFFTSQTAQKAAAASALYEAERAPCPVFLARQLREFLLETLREEAPNPPGIQHSLCFLELTLECSRHLCRAGRFHEALEALEEAKAFLGRSREDLGAPLALLEAGIQLGKGRSPPGPLLSQAAAALRGEGSERTLRVLLEGARFVTAQLGEVTRRSRELPFGLEDLPGLCAFTEGHCWALQRLLSRVPPDALKQQVTVKQLLFRSLQLFSNTIHDTFQGSQPSGWLGLAQVSRSCTRSVTWMVEALGGLPETDRAKFLDVTASCTFKLGFAFHSRNFLEEAGTICEPFCRGVGELGGYGCPDTPPERLHKCFRMQVESWKRLGRPEQALGSVTTWLLALAQPGGVLRAQPGGVLRAQPGGLLHEPVGLWARIKSEAAKQGREELRLRTLRDSLEGHSLDRATLVSLLLAELQAYKCLKWDTGPERYNVLCDLLELCPEDPGGLLPRALGLLELAQVLCYHSFAPHTDCSALDAIREALRLLEKVPQNSQNRDQLLDEKAQALLWLHICTLEAHMEKGMEREQRGRTQGSRNLEEFEPNDLNAEGRAGEELDPQDGISCTLDTDRALTKSLDEAFSLWKQLLESPGIPCVRSLEQTVTSLHLLATLYKLLAKPIQALESFLLLRSLCRSLSDTPGAAWALSHLTRLLLQLECPTHAQVFLEELESILREFPGGDESQQLLQHSCLLLRSHLCCVSQKMEEGLSLLLQVLQSPLAQKATKGWYLLQAQGLQVVATYLEMAPAHLDPELRHRLHRKGWKTPKVALMEVQKLLRSVIIFLLGFDILGGSRSNEGAEQFQDYGANVVLKWEVLGEALWCCERLVTLLGRAEVLCRARAFCGEALRLSGLLQGTRWCTSFLLLKSQLELQQGELELSQLNLQHTLFLLQPHPEPKPPQEPLLPPKIHPRKGHMEPRRRWDHPKNPSGEEDEGFLKGPALEFVAPSGSQDPLSALTASPELKPGKKMSLAFLSHPWSCPCCLCSDLVVSVLGLRWALAQARGRVLAGEGAAGVALVRRVLPRCARVGHRFARELGDRLGGHHGKGEPPGDRDHPRNQDFSVNGDPLGNQDLGLQDPFEDQDPAENWGLPTLDPQNPPRMRPQPTLGLLDELVAMGYSTLALQSLSGTGGLWDPQDEELEWGLTFLGSCSPHLPGLGVSRATLLLAKAMATLGHLATKLGLSVDDVLAQGWTLQLQPPPPKKTLKDSKAEPQKHKPAPPKARGVKPRGVEPPKEKPPRVKPPRVSSPSPQDVFAPGDLDSEVVPPIAIRGPCTPHPKAFPSFPGLPGLPRTPFTIYNEASPPPCKAQLSRAPRAQGRVKSRLKVTFSDDSDLEDPKAPPSASTTRKTSCARKKGQPPKSPGSPQMSPPGMGVRRQRGRPRKDQGSPQKAAQEKKERGTHWAGASRRKKEQETPQNVALEEKKRGTRRAGGPRGKKDQETPQKGALEEKTKQGPPSQGVLEGLNPLRAVEEEEEEELRRSFEVSQEWGGPPGRVQPKASEDVPGRGDRPPGLGPPLPMARGHPSLDSVLELLQEALGWISHFPPGSLYGGLCQLLALLTGDRDPLGTAGLLSESLCVTARHQLLGILHSRARKKRKKEKLGGDVSEQLQGLSLREGGDPPQPCPRLAQLEGLFQFSTSGLGAPEREQFREQIQQIPSGVTVVLLALGSPCQGAVGDTLLLTRLERDMEPLSIRIPTHRSQAPLSSILREFESIQREQKEANGCTDKQEWWSRRSQLDQRMKTLIQSLESHVLGCWRGLLLPRPPGSSPSLAEESSRLIPELRSCGWNDPDPALVQVLLNGAPALTPPDVQALAFGLCPARPLRARLLLEEALEGALERDRGDSRGSLVLLLDKHLQRLPWESLPALGAVPVTRLPALRFLLSYVMARQSSGSVLARGVNPKSTFYVLNPHNNLGGTEQRFRAWFESEPGWRGVSGSIPTPEQIQEALLEHDLYIYAGHGSGVRLLDRQTLSRLECRAVVLLFGCSSAALALRGGLEPTGTVLRYVMAGCPLVLGTLWDVTDRDLDRFAQALLQGWLGGGPGTPLLPHLSQARQAPRLKSLIGAAPVAYGLPVSLS</sequence>
<keyword evidence="7" id="KW-1185">Reference proteome</keyword>
<dbReference type="GO" id="GO:0006508">
    <property type="term" value="P:proteolysis"/>
    <property type="evidence" value="ECO:0007669"/>
    <property type="project" value="InterPro"/>
</dbReference>
<dbReference type="RefSeq" id="XP_039236056.1">
    <property type="nucleotide sequence ID" value="XM_039380122.1"/>
</dbReference>
<protein>
    <recommendedName>
        <fullName evidence="2">separase</fullName>
        <ecNumber evidence="2">3.4.22.49</ecNumber>
    </recommendedName>
</protein>
<dbReference type="EC" id="3.4.22.49" evidence="2"/>
<dbReference type="GeneID" id="113985283"/>
<evidence type="ECO:0000256" key="3">
    <source>
        <dbReference type="ARBA" id="ARBA00022801"/>
    </source>
</evidence>
<feature type="compositionally biased region" description="Basic and acidic residues" evidence="5">
    <location>
        <begin position="1677"/>
        <end position="1687"/>
    </location>
</feature>
<evidence type="ECO:0000256" key="1">
    <source>
        <dbReference type="ARBA" id="ARBA00000451"/>
    </source>
</evidence>
<comment type="catalytic activity">
    <reaction evidence="1">
        <text>All bonds known to be hydrolyzed by this endopeptidase have arginine in P1 and an acidic residue in P4. P6 is often occupied by an acidic residue or by a hydroxy-amino-acid residue, the phosphorylation of which enhances cleavage.</text>
        <dbReference type="EC" id="3.4.22.49"/>
    </reaction>
</comment>
<keyword evidence="4" id="KW-0159">Chromosome partition</keyword>
<organism evidence="7 8">
    <name type="scientific">Pipra filicauda</name>
    <name type="common">Wire-tailed manakin</name>
    <dbReference type="NCBI Taxonomy" id="649802"/>
    <lineage>
        <taxon>Eukaryota</taxon>
        <taxon>Metazoa</taxon>
        <taxon>Chordata</taxon>
        <taxon>Craniata</taxon>
        <taxon>Vertebrata</taxon>
        <taxon>Euteleostomi</taxon>
        <taxon>Archelosauria</taxon>
        <taxon>Archosauria</taxon>
        <taxon>Dinosauria</taxon>
        <taxon>Saurischia</taxon>
        <taxon>Theropoda</taxon>
        <taxon>Coelurosauria</taxon>
        <taxon>Aves</taxon>
        <taxon>Neognathae</taxon>
        <taxon>Neoaves</taxon>
        <taxon>Telluraves</taxon>
        <taxon>Australaves</taxon>
        <taxon>Passeriformes</taxon>
        <taxon>Pipridae</taxon>
        <taxon>Pipra</taxon>
    </lineage>
</organism>
<evidence type="ECO:0000313" key="8">
    <source>
        <dbReference type="RefSeq" id="XP_039236056.1"/>
    </source>
</evidence>
<evidence type="ECO:0000256" key="2">
    <source>
        <dbReference type="ARBA" id="ARBA00012489"/>
    </source>
</evidence>
<dbReference type="GO" id="GO:0005813">
    <property type="term" value="C:centrosome"/>
    <property type="evidence" value="ECO:0007669"/>
    <property type="project" value="TreeGrafter"/>
</dbReference>
<dbReference type="Pfam" id="PF03568">
    <property type="entry name" value="Separin_C"/>
    <property type="match status" value="2"/>
</dbReference>
<feature type="compositionally biased region" description="Basic and acidic residues" evidence="5">
    <location>
        <begin position="1093"/>
        <end position="1105"/>
    </location>
</feature>
<feature type="region of interest" description="Disordered" evidence="5">
    <location>
        <begin position="1373"/>
        <end position="1449"/>
    </location>
</feature>
<dbReference type="CTD" id="9700"/>
<evidence type="ECO:0000313" key="7">
    <source>
        <dbReference type="Proteomes" id="UP000504627"/>
    </source>
</evidence>
<dbReference type="GO" id="GO:0051307">
    <property type="term" value="P:meiotic chromosome separation"/>
    <property type="evidence" value="ECO:0007669"/>
    <property type="project" value="TreeGrafter"/>
</dbReference>
<feature type="region of interest" description="Disordered" evidence="5">
    <location>
        <begin position="1072"/>
        <end position="1113"/>
    </location>
</feature>
<evidence type="ECO:0000259" key="6">
    <source>
        <dbReference type="PROSITE" id="PS51700"/>
    </source>
</evidence>
<evidence type="ECO:0000256" key="5">
    <source>
        <dbReference type="SAM" id="MobiDB-lite"/>
    </source>
</evidence>
<dbReference type="PROSITE" id="PS51700">
    <property type="entry name" value="SEPARIN"/>
    <property type="match status" value="1"/>
</dbReference>
<feature type="domain" description="Peptidase C50" evidence="6">
    <location>
        <begin position="2079"/>
        <end position="2174"/>
    </location>
</feature>
<dbReference type="InterPro" id="IPR030397">
    <property type="entry name" value="SEPARIN_core_dom"/>
</dbReference>
<feature type="region of interest" description="Disordered" evidence="5">
    <location>
        <begin position="1471"/>
        <end position="1692"/>
    </location>
</feature>
<feature type="compositionally biased region" description="Basic residues" evidence="5">
    <location>
        <begin position="1394"/>
        <end position="1405"/>
    </location>
</feature>
<dbReference type="GO" id="GO:0072686">
    <property type="term" value="C:mitotic spindle"/>
    <property type="evidence" value="ECO:0007669"/>
    <property type="project" value="TreeGrafter"/>
</dbReference>
<dbReference type="InParanoid" id="A0A7R5K404"/>
<feature type="region of interest" description="Disordered" evidence="5">
    <location>
        <begin position="706"/>
        <end position="725"/>
    </location>
</feature>
<feature type="compositionally biased region" description="Basic and acidic residues" evidence="5">
    <location>
        <begin position="1407"/>
        <end position="1417"/>
    </location>
</feature>
<dbReference type="Proteomes" id="UP000504627">
    <property type="component" value="Unplaced"/>
</dbReference>
<name>A0A7R5K404_9PASS</name>
<feature type="compositionally biased region" description="Basic and acidic residues" evidence="5">
    <location>
        <begin position="1613"/>
        <end position="1630"/>
    </location>
</feature>
<dbReference type="PANTHER" id="PTHR12792:SF0">
    <property type="entry name" value="SEPARIN"/>
    <property type="match status" value="1"/>
</dbReference>